<dbReference type="InterPro" id="IPR041174">
    <property type="entry name" value="KRR1-like_KH1"/>
</dbReference>
<evidence type="ECO:0000256" key="2">
    <source>
        <dbReference type="ARBA" id="ARBA00009344"/>
    </source>
</evidence>
<dbReference type="SMART" id="SM00322">
    <property type="entry name" value="KH"/>
    <property type="match status" value="1"/>
</dbReference>
<evidence type="ECO:0000256" key="5">
    <source>
        <dbReference type="ARBA" id="ARBA00022552"/>
    </source>
</evidence>
<dbReference type="STRING" id="947166.A0A1D1V3B2"/>
<gene>
    <name evidence="15" type="primary">RvY_07742-1</name>
    <name evidence="15" type="synonym">RvY_07742.1</name>
    <name evidence="15" type="ORF">RvY_07742</name>
</gene>
<evidence type="ECO:0000256" key="9">
    <source>
        <dbReference type="ARBA" id="ARBA00024689"/>
    </source>
</evidence>
<dbReference type="EMBL" id="BDGG01000003">
    <property type="protein sequence ID" value="GAU96274.1"/>
    <property type="molecule type" value="Genomic_DNA"/>
</dbReference>
<evidence type="ECO:0000313" key="15">
    <source>
        <dbReference type="EMBL" id="GAU96274.1"/>
    </source>
</evidence>
<dbReference type="GO" id="GO:0003723">
    <property type="term" value="F:RNA binding"/>
    <property type="evidence" value="ECO:0007669"/>
    <property type="project" value="UniProtKB-KW"/>
</dbReference>
<dbReference type="PIRSF" id="PIRSF006515">
    <property type="entry name" value="KRR1"/>
    <property type="match status" value="1"/>
</dbReference>
<dbReference type="InterPro" id="IPR036612">
    <property type="entry name" value="KH_dom_type_1_sf"/>
</dbReference>
<comment type="subunit">
    <text evidence="10">Monomer. Component of the ribosomal small subunit (SSU) processome.</text>
</comment>
<feature type="region of interest" description="Disordered" evidence="13">
    <location>
        <begin position="231"/>
        <end position="262"/>
    </location>
</feature>
<name>A0A1D1V3B2_RAMVA</name>
<evidence type="ECO:0000256" key="6">
    <source>
        <dbReference type="ARBA" id="ARBA00022884"/>
    </source>
</evidence>
<dbReference type="FunFam" id="3.30.1370.10:FF:000011">
    <property type="entry name" value="KRR1 small subunit processome component"/>
    <property type="match status" value="1"/>
</dbReference>
<evidence type="ECO:0000259" key="14">
    <source>
        <dbReference type="SMART" id="SM00322"/>
    </source>
</evidence>
<proteinExistence type="inferred from homology"/>
<reference evidence="15 16" key="1">
    <citation type="journal article" date="2016" name="Nat. Commun.">
        <title>Extremotolerant tardigrade genome and improved radiotolerance of human cultured cells by tardigrade-unique protein.</title>
        <authorList>
            <person name="Hashimoto T."/>
            <person name="Horikawa D.D."/>
            <person name="Saito Y."/>
            <person name="Kuwahara H."/>
            <person name="Kozuka-Hata H."/>
            <person name="Shin-I T."/>
            <person name="Minakuchi Y."/>
            <person name="Ohishi K."/>
            <person name="Motoyama A."/>
            <person name="Aizu T."/>
            <person name="Enomoto A."/>
            <person name="Kondo K."/>
            <person name="Tanaka S."/>
            <person name="Hara Y."/>
            <person name="Koshikawa S."/>
            <person name="Sagara H."/>
            <person name="Miura T."/>
            <person name="Yokobori S."/>
            <person name="Miyagawa K."/>
            <person name="Suzuki Y."/>
            <person name="Kubo T."/>
            <person name="Oyama M."/>
            <person name="Kohara Y."/>
            <person name="Fujiyama A."/>
            <person name="Arakawa K."/>
            <person name="Katayama T."/>
            <person name="Toyoda A."/>
            <person name="Kunieda T."/>
        </authorList>
    </citation>
    <scope>NUCLEOTIDE SEQUENCE [LARGE SCALE GENOMIC DNA]</scope>
    <source>
        <strain evidence="15 16">YOKOZUNA-1</strain>
    </source>
</reference>
<evidence type="ECO:0000256" key="10">
    <source>
        <dbReference type="ARBA" id="ARBA00025925"/>
    </source>
</evidence>
<feature type="domain" description="K Homology" evidence="14">
    <location>
        <begin position="122"/>
        <end position="192"/>
    </location>
</feature>
<evidence type="ECO:0000256" key="13">
    <source>
        <dbReference type="SAM" id="MobiDB-lite"/>
    </source>
</evidence>
<comment type="subcellular location">
    <subcellularLocation>
        <location evidence="1">Nucleus</location>
        <location evidence="1">Nucleolus</location>
    </subcellularLocation>
</comment>
<evidence type="ECO:0000256" key="3">
    <source>
        <dbReference type="ARBA" id="ARBA00020053"/>
    </source>
</evidence>
<dbReference type="OrthoDB" id="441223at2759"/>
<organism evidence="15 16">
    <name type="scientific">Ramazzottius varieornatus</name>
    <name type="common">Water bear</name>
    <name type="synonym">Tardigrade</name>
    <dbReference type="NCBI Taxonomy" id="947166"/>
    <lineage>
        <taxon>Eukaryota</taxon>
        <taxon>Metazoa</taxon>
        <taxon>Ecdysozoa</taxon>
        <taxon>Tardigrada</taxon>
        <taxon>Eutardigrada</taxon>
        <taxon>Parachela</taxon>
        <taxon>Hypsibioidea</taxon>
        <taxon>Ramazzottiidae</taxon>
        <taxon>Ramazzottius</taxon>
    </lineage>
</organism>
<sequence>MSKNAKKAQKNEDLLTVPDGWKPPKFAPEDNPYGTLAESSFATLFPKYREKYLKECWPLVRHELEKYNIKAELDLIEGSMRVSTTRKTWDPYMILKARDLLKLLSRSVPFDKAVKILEDDAACDIIKIGTLVRNRARFVKRRQRIVGPDGATLKAIELLTKCYVQVQGQTVSVIGPYSGLREVRKIVEECMKNIHPIYNIKALMIKRELVKNPNMRNENWERFLPKFRHKNTSKRRKPHVVRQKGEYTPFPPAQPESKVDKDIASGEFFLKRAEKRQKRQDKKE</sequence>
<dbReference type="InterPro" id="IPR048550">
    <property type="entry name" value="KRR1-like_KH1_euk"/>
</dbReference>
<dbReference type="FunFam" id="3.30.1370.10:FF:000014">
    <property type="entry name" value="KRR1 small subunit processome component"/>
    <property type="match status" value="1"/>
</dbReference>
<keyword evidence="16" id="KW-1185">Reference proteome</keyword>
<comment type="function">
    <text evidence="9">Required for 40S ribosome biogenesis. Involved in nucleolar processing of pre-18S ribosomal RNA and ribosome assembly. Binds to RNA. Required for female germline development, cell viability during eye development and for survival of dividing cells and epithelial cells during early wing disk development.</text>
</comment>
<protein>
    <recommendedName>
        <fullName evidence="3">KRR1 small subunit processome component homolog</fullName>
    </recommendedName>
    <alternativeName>
        <fullName evidence="12">KRR-R motif-containing protein 1</fullName>
    </alternativeName>
    <alternativeName>
        <fullName evidence="11">Protein dribble</fullName>
    </alternativeName>
</protein>
<evidence type="ECO:0000256" key="4">
    <source>
        <dbReference type="ARBA" id="ARBA00022517"/>
    </source>
</evidence>
<dbReference type="CDD" id="cd22393">
    <property type="entry name" value="KH-I_KRR1_rpt1"/>
    <property type="match status" value="1"/>
</dbReference>
<dbReference type="Gene3D" id="3.30.1370.10">
    <property type="entry name" value="K Homology domain, type 1"/>
    <property type="match status" value="2"/>
</dbReference>
<dbReference type="InterPro" id="IPR048548">
    <property type="entry name" value="KRR1-like_KH2"/>
</dbReference>
<keyword evidence="6" id="KW-0694">RNA-binding</keyword>
<dbReference type="InterPro" id="IPR024166">
    <property type="entry name" value="rRNA_assembly_KRR1"/>
</dbReference>
<dbReference type="Proteomes" id="UP000186922">
    <property type="component" value="Unassembled WGS sequence"/>
</dbReference>
<keyword evidence="8" id="KW-0687">Ribonucleoprotein</keyword>
<evidence type="ECO:0000256" key="8">
    <source>
        <dbReference type="ARBA" id="ARBA00023274"/>
    </source>
</evidence>
<dbReference type="AlphaFoldDB" id="A0A1D1V3B2"/>
<dbReference type="CDD" id="cd22394">
    <property type="entry name" value="KH-I_KRR1_rpt2"/>
    <property type="match status" value="1"/>
</dbReference>
<evidence type="ECO:0000313" key="16">
    <source>
        <dbReference type="Proteomes" id="UP000186922"/>
    </source>
</evidence>
<evidence type="ECO:0000256" key="12">
    <source>
        <dbReference type="ARBA" id="ARBA00032993"/>
    </source>
</evidence>
<dbReference type="InterPro" id="IPR048549">
    <property type="entry name" value="KRR1-like_KH2_euk"/>
</dbReference>
<evidence type="ECO:0000256" key="11">
    <source>
        <dbReference type="ARBA" id="ARBA00032580"/>
    </source>
</evidence>
<keyword evidence="7" id="KW-0539">Nucleus</keyword>
<dbReference type="Pfam" id="PF21800">
    <property type="entry name" value="KH_KRR1_2nd"/>
    <property type="match status" value="1"/>
</dbReference>
<feature type="compositionally biased region" description="Basic residues" evidence="13">
    <location>
        <begin position="231"/>
        <end position="242"/>
    </location>
</feature>
<dbReference type="SUPFAM" id="SSF54791">
    <property type="entry name" value="Eukaryotic type KH-domain (KH-domain type I)"/>
    <property type="match status" value="1"/>
</dbReference>
<keyword evidence="4" id="KW-0690">Ribosome biogenesis</keyword>
<evidence type="ECO:0000256" key="7">
    <source>
        <dbReference type="ARBA" id="ARBA00023242"/>
    </source>
</evidence>
<dbReference type="Pfam" id="PF17903">
    <property type="entry name" value="KH_KRR1_1st"/>
    <property type="match status" value="1"/>
</dbReference>
<evidence type="ECO:0000256" key="1">
    <source>
        <dbReference type="ARBA" id="ARBA00004604"/>
    </source>
</evidence>
<dbReference type="InterPro" id="IPR004087">
    <property type="entry name" value="KH_dom"/>
</dbReference>
<keyword evidence="5" id="KW-0698">rRNA processing</keyword>
<dbReference type="PANTHER" id="PTHR12581:SF0">
    <property type="entry name" value="KRR1 SMALL SUBUNIT PROCESSOME COMPONENT HOMOLOG"/>
    <property type="match status" value="1"/>
</dbReference>
<dbReference type="PANTHER" id="PTHR12581">
    <property type="entry name" value="HIV-1 REV BINDING PROTEIN 2, 3"/>
    <property type="match status" value="1"/>
</dbReference>
<feature type="region of interest" description="Disordered" evidence="13">
    <location>
        <begin position="1"/>
        <end position="29"/>
    </location>
</feature>
<accession>A0A1D1V3B2</accession>
<dbReference type="GO" id="GO:0006364">
    <property type="term" value="P:rRNA processing"/>
    <property type="evidence" value="ECO:0007669"/>
    <property type="project" value="UniProtKB-KW"/>
</dbReference>
<comment type="caution">
    <text evidence="15">The sequence shown here is derived from an EMBL/GenBank/DDBJ whole genome shotgun (WGS) entry which is preliminary data.</text>
</comment>
<comment type="similarity">
    <text evidence="2">Belongs to the KRR1 family.</text>
</comment>
<dbReference type="GO" id="GO:0032040">
    <property type="term" value="C:small-subunit processome"/>
    <property type="evidence" value="ECO:0007669"/>
    <property type="project" value="TreeGrafter"/>
</dbReference>